<dbReference type="Gene3D" id="1.20.120.20">
    <property type="entry name" value="Apolipoprotein"/>
    <property type="match status" value="1"/>
</dbReference>
<dbReference type="RefSeq" id="XP_009829656.1">
    <property type="nucleotide sequence ID" value="XM_009831354.1"/>
</dbReference>
<reference evidence="3" key="1">
    <citation type="submission" date="2013-12" db="EMBL/GenBank/DDBJ databases">
        <title>The Genome Sequence of Aphanomyces astaci APO3.</title>
        <authorList>
            <consortium name="The Broad Institute Genomics Platform"/>
            <person name="Russ C."/>
            <person name="Tyler B."/>
            <person name="van West P."/>
            <person name="Dieguez-Uribeondo J."/>
            <person name="Young S.K."/>
            <person name="Zeng Q."/>
            <person name="Gargeya S."/>
            <person name="Fitzgerald M."/>
            <person name="Abouelleil A."/>
            <person name="Alvarado L."/>
            <person name="Chapman S.B."/>
            <person name="Gainer-Dewar J."/>
            <person name="Goldberg J."/>
            <person name="Griggs A."/>
            <person name="Gujja S."/>
            <person name="Hansen M."/>
            <person name="Howarth C."/>
            <person name="Imamovic A."/>
            <person name="Ireland A."/>
            <person name="Larimer J."/>
            <person name="McCowan C."/>
            <person name="Murphy C."/>
            <person name="Pearson M."/>
            <person name="Poon T.W."/>
            <person name="Priest M."/>
            <person name="Roberts A."/>
            <person name="Saif S."/>
            <person name="Shea T."/>
            <person name="Sykes S."/>
            <person name="Wortman J."/>
            <person name="Nusbaum C."/>
            <person name="Birren B."/>
        </authorList>
    </citation>
    <scope>NUCLEOTIDE SEQUENCE [LARGE SCALE GENOMIC DNA]</scope>
    <source>
        <strain evidence="3">APO3</strain>
    </source>
</reference>
<proteinExistence type="predicted"/>
<keyword evidence="1" id="KW-0175">Coiled coil</keyword>
<dbReference type="GeneID" id="20808206"/>
<feature type="compositionally biased region" description="Basic and acidic residues" evidence="2">
    <location>
        <begin position="212"/>
        <end position="225"/>
    </location>
</feature>
<feature type="coiled-coil region" evidence="1">
    <location>
        <begin position="119"/>
        <end position="146"/>
    </location>
</feature>
<dbReference type="VEuPathDB" id="FungiDB:H257_06210"/>
<dbReference type="AlphaFoldDB" id="W4GNX4"/>
<evidence type="ECO:0000313" key="3">
    <source>
        <dbReference type="EMBL" id="ETV80709.1"/>
    </source>
</evidence>
<gene>
    <name evidence="3" type="ORF">H257_06210</name>
</gene>
<dbReference type="OrthoDB" id="82517at2759"/>
<dbReference type="EMBL" id="KI913125">
    <property type="protein sequence ID" value="ETV80709.1"/>
    <property type="molecule type" value="Genomic_DNA"/>
</dbReference>
<accession>W4GNX4</accession>
<feature type="compositionally biased region" description="Basic and acidic residues" evidence="2">
    <location>
        <begin position="50"/>
        <end position="80"/>
    </location>
</feature>
<protein>
    <submittedName>
        <fullName evidence="3">Uncharacterized protein</fullName>
    </submittedName>
</protein>
<organism evidence="3">
    <name type="scientific">Aphanomyces astaci</name>
    <name type="common">Crayfish plague agent</name>
    <dbReference type="NCBI Taxonomy" id="112090"/>
    <lineage>
        <taxon>Eukaryota</taxon>
        <taxon>Sar</taxon>
        <taxon>Stramenopiles</taxon>
        <taxon>Oomycota</taxon>
        <taxon>Saprolegniomycetes</taxon>
        <taxon>Saprolegniales</taxon>
        <taxon>Verrucalvaceae</taxon>
        <taxon>Aphanomyces</taxon>
    </lineage>
</organism>
<name>W4GNX4_APHAT</name>
<sequence length="236" mass="27037">MQSMACQQRHGWRRLVGSCNPLRHSGRPMLCMQSGSPSRFQGLLKFSTSADKKSDKRNGNDHDDDKSMMEKVKETVHASVDKSYEQLQKLKSGLESIDEKLLGDDGVVDKAKEKLHAGIDKSHEQFDKLKKDLESQNDKVRAMASKYFDSVKDNATNVQDMLKDYGDNTTEMGMDYYERVRDSLDKWNESLLDLETKASEFSGSFGKDVSDYVKQQRKEHAELTRKAKGRKQKKRD</sequence>
<evidence type="ECO:0000256" key="2">
    <source>
        <dbReference type="SAM" id="MobiDB-lite"/>
    </source>
</evidence>
<feature type="compositionally biased region" description="Basic residues" evidence="2">
    <location>
        <begin position="226"/>
        <end position="236"/>
    </location>
</feature>
<evidence type="ECO:0000256" key="1">
    <source>
        <dbReference type="SAM" id="Coils"/>
    </source>
</evidence>
<feature type="region of interest" description="Disordered" evidence="2">
    <location>
        <begin position="45"/>
        <end position="80"/>
    </location>
</feature>
<feature type="region of interest" description="Disordered" evidence="2">
    <location>
        <begin position="212"/>
        <end position="236"/>
    </location>
</feature>